<evidence type="ECO:0000256" key="3">
    <source>
        <dbReference type="ARBA" id="ARBA00023125"/>
    </source>
</evidence>
<evidence type="ECO:0000259" key="7">
    <source>
        <dbReference type="PROSITE" id="PS50217"/>
    </source>
</evidence>
<protein>
    <recommendedName>
        <fullName evidence="7">BZIP domain-containing protein</fullName>
    </recommendedName>
</protein>
<keyword evidence="5" id="KW-0804">Transcription</keyword>
<dbReference type="InterPro" id="IPR004827">
    <property type="entry name" value="bZIP"/>
</dbReference>
<dbReference type="GO" id="GO:0005634">
    <property type="term" value="C:nucleus"/>
    <property type="evidence" value="ECO:0007669"/>
    <property type="project" value="TreeGrafter"/>
</dbReference>
<keyword evidence="6" id="KW-0539">Nucleus</keyword>
<dbReference type="InterPro" id="IPR004826">
    <property type="entry name" value="bZIP_Maf"/>
</dbReference>
<dbReference type="InterPro" id="IPR047167">
    <property type="entry name" value="NFE2-like"/>
</dbReference>
<dbReference type="GO" id="GO:0000981">
    <property type="term" value="F:DNA-binding transcription factor activity, RNA polymerase II-specific"/>
    <property type="evidence" value="ECO:0007669"/>
    <property type="project" value="TreeGrafter"/>
</dbReference>
<dbReference type="SMART" id="SM00338">
    <property type="entry name" value="BRLZ"/>
    <property type="match status" value="1"/>
</dbReference>
<dbReference type="Proteomes" id="UP000823561">
    <property type="component" value="Chromosome 1"/>
</dbReference>
<keyword evidence="2" id="KW-0805">Transcription regulation</keyword>
<gene>
    <name evidence="8" type="ORF">AALO_G00000790</name>
</gene>
<reference evidence="8 9" key="1">
    <citation type="submission" date="2020-10" db="EMBL/GenBank/DDBJ databases">
        <title>Chromosome-scale genome assembly of the Allis shad, Alosa alosa.</title>
        <authorList>
            <person name="Margot Z."/>
            <person name="Christophe K."/>
            <person name="Cabau C."/>
            <person name="Louis A."/>
            <person name="Berthelot C."/>
            <person name="Parey E."/>
            <person name="Roest Crollius H."/>
            <person name="Montfort J."/>
            <person name="Robinson-Rechavi M."/>
            <person name="Bucao C."/>
            <person name="Bouchez O."/>
            <person name="Gislard M."/>
            <person name="Lluch J."/>
            <person name="Milhes M."/>
            <person name="Lampietro C."/>
            <person name="Lopez Roques C."/>
            <person name="Donnadieu C."/>
            <person name="Braasch I."/>
            <person name="Desvignes T."/>
            <person name="Postlethwait J."/>
            <person name="Bobe J."/>
            <person name="Guiguen Y."/>
        </authorList>
    </citation>
    <scope>NUCLEOTIDE SEQUENCE [LARGE SCALE GENOMIC DNA]</scope>
    <source>
        <strain evidence="8">M-15738</strain>
        <tissue evidence="8">Blood</tissue>
    </source>
</reference>
<dbReference type="PROSITE" id="PS00036">
    <property type="entry name" value="BZIP_BASIC"/>
    <property type="match status" value="1"/>
</dbReference>
<evidence type="ECO:0000256" key="1">
    <source>
        <dbReference type="ARBA" id="ARBA00008157"/>
    </source>
</evidence>
<dbReference type="Gene3D" id="1.20.5.170">
    <property type="match status" value="1"/>
</dbReference>
<evidence type="ECO:0000313" key="9">
    <source>
        <dbReference type="Proteomes" id="UP000823561"/>
    </source>
</evidence>
<dbReference type="SUPFAM" id="SSF47454">
    <property type="entry name" value="A DNA-binding domain in eukaryotic transcription factors"/>
    <property type="match status" value="1"/>
</dbReference>
<dbReference type="PROSITE" id="PS50217">
    <property type="entry name" value="BZIP"/>
    <property type="match status" value="1"/>
</dbReference>
<dbReference type="SUPFAM" id="SSF57959">
    <property type="entry name" value="Leucine zipper domain"/>
    <property type="match status" value="1"/>
</dbReference>
<name>A0AAV6HD21_9TELE</name>
<dbReference type="AlphaFoldDB" id="A0AAV6HD21"/>
<dbReference type="PANTHER" id="PTHR24411">
    <property type="entry name" value="NUCLEAR FACTOR ERYTHROID 2-RELATED FACTOR"/>
    <property type="match status" value="1"/>
</dbReference>
<dbReference type="InterPro" id="IPR046347">
    <property type="entry name" value="bZIP_sf"/>
</dbReference>
<sequence>MRMHSLTPEQLELVQEERRRSKNRVAAQRCRKRKLDCIQSLEVDIHKLVCEKESLLRERSQLRACMVDIRESVACLNQSIHRKEPEHTHKVPSINHNLEMVPSPNPVKVLGCLGAVPSL</sequence>
<feature type="domain" description="BZIP" evidence="7">
    <location>
        <begin position="13"/>
        <end position="76"/>
    </location>
</feature>
<organism evidence="8 9">
    <name type="scientific">Alosa alosa</name>
    <name type="common">allis shad</name>
    <dbReference type="NCBI Taxonomy" id="278164"/>
    <lineage>
        <taxon>Eukaryota</taxon>
        <taxon>Metazoa</taxon>
        <taxon>Chordata</taxon>
        <taxon>Craniata</taxon>
        <taxon>Vertebrata</taxon>
        <taxon>Euteleostomi</taxon>
        <taxon>Actinopterygii</taxon>
        <taxon>Neopterygii</taxon>
        <taxon>Teleostei</taxon>
        <taxon>Clupei</taxon>
        <taxon>Clupeiformes</taxon>
        <taxon>Clupeoidei</taxon>
        <taxon>Clupeidae</taxon>
        <taxon>Alosa</taxon>
    </lineage>
</organism>
<keyword evidence="9" id="KW-1185">Reference proteome</keyword>
<evidence type="ECO:0000313" key="8">
    <source>
        <dbReference type="EMBL" id="KAG5285210.1"/>
    </source>
</evidence>
<accession>A0AAV6HD21</accession>
<evidence type="ECO:0000256" key="5">
    <source>
        <dbReference type="ARBA" id="ARBA00023163"/>
    </source>
</evidence>
<proteinExistence type="inferred from homology"/>
<dbReference type="GO" id="GO:0000978">
    <property type="term" value="F:RNA polymerase II cis-regulatory region sequence-specific DNA binding"/>
    <property type="evidence" value="ECO:0007669"/>
    <property type="project" value="InterPro"/>
</dbReference>
<dbReference type="Pfam" id="PF03131">
    <property type="entry name" value="bZIP_Maf"/>
    <property type="match status" value="1"/>
</dbReference>
<dbReference type="InterPro" id="IPR008917">
    <property type="entry name" value="TF_DNA-bd_sf"/>
</dbReference>
<comment type="similarity">
    <text evidence="1">Belongs to the bZIP family. CNC subfamily.</text>
</comment>
<dbReference type="EMBL" id="JADWDJ010000001">
    <property type="protein sequence ID" value="KAG5285210.1"/>
    <property type="molecule type" value="Genomic_DNA"/>
</dbReference>
<evidence type="ECO:0000256" key="4">
    <source>
        <dbReference type="ARBA" id="ARBA00023159"/>
    </source>
</evidence>
<keyword evidence="3" id="KW-0238">DNA-binding</keyword>
<keyword evidence="4" id="KW-0010">Activator</keyword>
<dbReference type="PANTHER" id="PTHR24411:SF55">
    <property type="entry name" value="SEGMENTATION PROTEIN CAP'N'COLLAR"/>
    <property type="match status" value="1"/>
</dbReference>
<evidence type="ECO:0000256" key="6">
    <source>
        <dbReference type="ARBA" id="ARBA00023242"/>
    </source>
</evidence>
<evidence type="ECO:0000256" key="2">
    <source>
        <dbReference type="ARBA" id="ARBA00023015"/>
    </source>
</evidence>
<comment type="caution">
    <text evidence="8">The sequence shown here is derived from an EMBL/GenBank/DDBJ whole genome shotgun (WGS) entry which is preliminary data.</text>
</comment>